<feature type="non-terminal residue" evidence="2">
    <location>
        <position position="1"/>
    </location>
</feature>
<accession>A0ABS6S239</accession>
<dbReference type="Pfam" id="PF07929">
    <property type="entry name" value="PRiA4_ORF3"/>
    <property type="match status" value="1"/>
</dbReference>
<dbReference type="PANTHER" id="PTHR41878">
    <property type="entry name" value="LEXA REPRESSOR-RELATED"/>
    <property type="match status" value="1"/>
</dbReference>
<name>A0ABS6S239_9BACT</name>
<evidence type="ECO:0000313" key="2">
    <source>
        <dbReference type="EMBL" id="MBV6342913.1"/>
    </source>
</evidence>
<dbReference type="InterPro" id="IPR012912">
    <property type="entry name" value="Plasmid_pRiA4b_Orf3-like"/>
</dbReference>
<evidence type="ECO:0000313" key="3">
    <source>
        <dbReference type="Proteomes" id="UP001196980"/>
    </source>
</evidence>
<reference evidence="2 3" key="1">
    <citation type="journal article" date="2020" name="J Geophys Res Biogeosci">
        <title>Magnetotaxis as an Adaptation to Enable Bacterial Shuttling of Microbial Sulfur and Sulfur Cycling Across Aquatic Oxic#Anoxic Interfaces.</title>
        <authorList>
            <person name="Li J."/>
            <person name="Liu P."/>
            <person name="Wang J."/>
            <person name="Roberts A.P."/>
            <person name="Pan Y."/>
        </authorList>
    </citation>
    <scope>NUCLEOTIDE SEQUENCE [LARGE SCALE GENOMIC DNA]</scope>
    <source>
        <strain evidence="2 3">MYR-1_YQ</strain>
    </source>
</reference>
<sequence length="133" mass="15198">LHAFEIINPRTGLRDSIGETKEDGLLEDKISIPAYFSMDNKKALYTYDFGDNWEHNILLEKILPRDATIKYPICITGKRACPPDDCGGPWGYEDLLKVISDPEHVEHDYMVEWVGEDFDPERFAAIAVIFHAV</sequence>
<dbReference type="PANTHER" id="PTHR41878:SF1">
    <property type="entry name" value="TNPR PROTEIN"/>
    <property type="match status" value="1"/>
</dbReference>
<keyword evidence="3" id="KW-1185">Reference proteome</keyword>
<dbReference type="EMBL" id="JABXWD010000378">
    <property type="protein sequence ID" value="MBV6342913.1"/>
    <property type="molecule type" value="Genomic_DNA"/>
</dbReference>
<organism evidence="2 3">
    <name type="scientific">Candidatus Magnetobacterium casense</name>
    <dbReference type="NCBI Taxonomy" id="1455061"/>
    <lineage>
        <taxon>Bacteria</taxon>
        <taxon>Pseudomonadati</taxon>
        <taxon>Nitrospirota</taxon>
        <taxon>Thermodesulfovibrionia</taxon>
        <taxon>Thermodesulfovibrionales</taxon>
        <taxon>Candidatus Magnetobacteriaceae</taxon>
        <taxon>Candidatus Magnetobacterium</taxon>
    </lineage>
</organism>
<evidence type="ECO:0000259" key="1">
    <source>
        <dbReference type="Pfam" id="PF07929"/>
    </source>
</evidence>
<protein>
    <submittedName>
        <fullName evidence="2">Plasmid pRiA4b ORF-3 family protein</fullName>
    </submittedName>
</protein>
<feature type="domain" description="Plasmid pRiA4b Orf3-like" evidence="1">
    <location>
        <begin position="1"/>
        <end position="124"/>
    </location>
</feature>
<gene>
    <name evidence="2" type="ORF">HWQ67_15105</name>
</gene>
<dbReference type="RefSeq" id="WP_218253524.1">
    <property type="nucleotide sequence ID" value="NZ_JABXWD010000378.1"/>
</dbReference>
<proteinExistence type="predicted"/>
<dbReference type="Proteomes" id="UP001196980">
    <property type="component" value="Unassembled WGS sequence"/>
</dbReference>
<comment type="caution">
    <text evidence="2">The sequence shown here is derived from an EMBL/GenBank/DDBJ whole genome shotgun (WGS) entry which is preliminary data.</text>
</comment>